<keyword evidence="5 7" id="KW-1133">Transmembrane helix</keyword>
<dbReference type="Gene3D" id="1.20.1640.10">
    <property type="entry name" value="Multidrug efflux transporter AcrB transmembrane domain"/>
    <property type="match status" value="2"/>
</dbReference>
<feature type="transmembrane region" description="Helical" evidence="7">
    <location>
        <begin position="548"/>
        <end position="565"/>
    </location>
</feature>
<gene>
    <name evidence="9" type="ORF">UFOPK2362_00563</name>
</gene>
<evidence type="ECO:0000256" key="7">
    <source>
        <dbReference type="SAM" id="Phobius"/>
    </source>
</evidence>
<feature type="transmembrane region" description="Helical" evidence="7">
    <location>
        <begin position="298"/>
        <end position="318"/>
    </location>
</feature>
<evidence type="ECO:0000256" key="5">
    <source>
        <dbReference type="ARBA" id="ARBA00022989"/>
    </source>
</evidence>
<dbReference type="PANTHER" id="PTHR33406:SF6">
    <property type="entry name" value="MEMBRANE PROTEIN YDGH-RELATED"/>
    <property type="match status" value="1"/>
</dbReference>
<feature type="transmembrane region" description="Helical" evidence="7">
    <location>
        <begin position="255"/>
        <end position="277"/>
    </location>
</feature>
<dbReference type="PANTHER" id="PTHR33406">
    <property type="entry name" value="MEMBRANE PROTEIN MJ1562-RELATED"/>
    <property type="match status" value="1"/>
</dbReference>
<evidence type="ECO:0000313" key="9">
    <source>
        <dbReference type="EMBL" id="CAB4683458.1"/>
    </source>
</evidence>
<keyword evidence="3" id="KW-1003">Cell membrane</keyword>
<dbReference type="InterPro" id="IPR050545">
    <property type="entry name" value="Mycobact_MmpL"/>
</dbReference>
<sequence length="726" mass="77918">MKSAVKPRIKARKPLWIAVVVIIGWLGISSVAGPTFGKLSTVQENDNAAFLPDNAESTLASKVTIKFSDSANDQIPTLLLFLGDITPAEIGKVQEYLNQLPTKLLPESGKPLSNYFIEGLPIQAIPSEDGKAILANISLRSDVATESIEEKPILSILVEFMREDLKEEFSPNNLTTHITGFGGIFADLFGAFGSIDTTLLLTTLIVVSLILIVVYRSPLLWILPLLTAVTALSLAGTIVYFAAKADWLVLNGQSQGILSVLVLGAATDYALLLIARYREELHLHTSRYEAMRIALKGVFEPILASGSTVIAGLVVLLLSQLSGNRGLGPVGAIGIASAMITVLTFLPALLVVFGRWIFWPKIPRFDDVDEKLSGTWSKVGALVEKHPRRVWVSTATVLLIFAGFAFTLKADGLANTEAFTSKTDSVIGIERLGEHFPSGEGSPVEIVINQGDLASVTTALTSLEKIAAVEPVLTARVIPGQPLPETKVVDGKILLNATLSVAPDSVEARNMIPVIRDAVHKIDKEILVGGGTAVQYDTDVASRQDNRVIIPIVLIIIGLILGLLLRSIAAAGLLLATVVLSFMATLGVCQLVFEHIFNFKGADASFPLFAFIFLVALGIDYNIFLMTRVREESMRIGTRRGVIRGLTVTGGVITSAGIVLAATFAVLGVLPLVFLAQLGFAVAFGVLLDTIIVRSLLVPALVHDIGPKIWWPSKLQHESKSLIESK</sequence>
<feature type="transmembrane region" description="Helical" evidence="7">
    <location>
        <begin position="222"/>
        <end position="243"/>
    </location>
</feature>
<feature type="domain" description="SSD" evidence="8">
    <location>
        <begin position="575"/>
        <end position="703"/>
    </location>
</feature>
<keyword evidence="6 7" id="KW-0472">Membrane</keyword>
<evidence type="ECO:0000256" key="6">
    <source>
        <dbReference type="ARBA" id="ARBA00023136"/>
    </source>
</evidence>
<dbReference type="AlphaFoldDB" id="A0A6J6NEF9"/>
<evidence type="ECO:0000256" key="2">
    <source>
        <dbReference type="ARBA" id="ARBA00010157"/>
    </source>
</evidence>
<feature type="transmembrane region" description="Helical" evidence="7">
    <location>
        <begin position="680"/>
        <end position="702"/>
    </location>
</feature>
<accession>A0A6J6NEF9</accession>
<feature type="transmembrane region" description="Helical" evidence="7">
    <location>
        <begin position="605"/>
        <end position="625"/>
    </location>
</feature>
<feature type="transmembrane region" description="Helical" evidence="7">
    <location>
        <begin position="572"/>
        <end position="593"/>
    </location>
</feature>
<dbReference type="InterPro" id="IPR004869">
    <property type="entry name" value="MMPL_dom"/>
</dbReference>
<dbReference type="GO" id="GO:0005886">
    <property type="term" value="C:plasma membrane"/>
    <property type="evidence" value="ECO:0007669"/>
    <property type="project" value="UniProtKB-SubCell"/>
</dbReference>
<feature type="transmembrane region" description="Helical" evidence="7">
    <location>
        <begin position="330"/>
        <end position="354"/>
    </location>
</feature>
<feature type="transmembrane region" description="Helical" evidence="7">
    <location>
        <begin position="198"/>
        <end position="215"/>
    </location>
</feature>
<feature type="transmembrane region" description="Helical" evidence="7">
    <location>
        <begin position="646"/>
        <end position="674"/>
    </location>
</feature>
<evidence type="ECO:0000259" key="8">
    <source>
        <dbReference type="PROSITE" id="PS50156"/>
    </source>
</evidence>
<evidence type="ECO:0000256" key="3">
    <source>
        <dbReference type="ARBA" id="ARBA00022475"/>
    </source>
</evidence>
<dbReference type="InterPro" id="IPR000731">
    <property type="entry name" value="SSD"/>
</dbReference>
<protein>
    <submittedName>
        <fullName evidence="9">Unannotated protein</fullName>
    </submittedName>
</protein>
<dbReference type="EMBL" id="CAEZXI010000046">
    <property type="protein sequence ID" value="CAB4683458.1"/>
    <property type="molecule type" value="Genomic_DNA"/>
</dbReference>
<reference evidence="9" key="1">
    <citation type="submission" date="2020-05" db="EMBL/GenBank/DDBJ databases">
        <authorList>
            <person name="Chiriac C."/>
            <person name="Salcher M."/>
            <person name="Ghai R."/>
            <person name="Kavagutti S V."/>
        </authorList>
    </citation>
    <scope>NUCLEOTIDE SEQUENCE</scope>
</reference>
<comment type="similarity">
    <text evidence="2">Belongs to the resistance-nodulation-cell division (RND) (TC 2.A.6) family. MmpL subfamily.</text>
</comment>
<proteinExistence type="inferred from homology"/>
<dbReference type="SUPFAM" id="SSF82866">
    <property type="entry name" value="Multidrug efflux transporter AcrB transmembrane domain"/>
    <property type="match status" value="2"/>
</dbReference>
<keyword evidence="4 7" id="KW-0812">Transmembrane</keyword>
<feature type="transmembrane region" description="Helical" evidence="7">
    <location>
        <begin position="390"/>
        <end position="408"/>
    </location>
</feature>
<name>A0A6J6NEF9_9ZZZZ</name>
<dbReference type="PROSITE" id="PS50156">
    <property type="entry name" value="SSD"/>
    <property type="match status" value="1"/>
</dbReference>
<evidence type="ECO:0000256" key="1">
    <source>
        <dbReference type="ARBA" id="ARBA00004651"/>
    </source>
</evidence>
<evidence type="ECO:0000256" key="4">
    <source>
        <dbReference type="ARBA" id="ARBA00022692"/>
    </source>
</evidence>
<dbReference type="Pfam" id="PF03176">
    <property type="entry name" value="MMPL"/>
    <property type="match status" value="2"/>
</dbReference>
<organism evidence="9">
    <name type="scientific">freshwater metagenome</name>
    <dbReference type="NCBI Taxonomy" id="449393"/>
    <lineage>
        <taxon>unclassified sequences</taxon>
        <taxon>metagenomes</taxon>
        <taxon>ecological metagenomes</taxon>
    </lineage>
</organism>
<comment type="subcellular location">
    <subcellularLocation>
        <location evidence="1">Cell membrane</location>
        <topology evidence="1">Multi-pass membrane protein</topology>
    </subcellularLocation>
</comment>